<evidence type="ECO:0000313" key="19">
    <source>
        <dbReference type="EMBL" id="NXH41048.1"/>
    </source>
</evidence>
<keyword evidence="12" id="KW-0539">Nucleus</keyword>
<dbReference type="EMBL" id="VWZP01002911">
    <property type="protein sequence ID" value="NXH41048.1"/>
    <property type="molecule type" value="Genomic_DNA"/>
</dbReference>
<evidence type="ECO:0000256" key="12">
    <source>
        <dbReference type="ARBA" id="ARBA00023242"/>
    </source>
</evidence>
<keyword evidence="7" id="KW-1133">Transmembrane helix</keyword>
<reference evidence="19 20" key="1">
    <citation type="submission" date="2019-09" db="EMBL/GenBank/DDBJ databases">
        <title>Bird 10,000 Genomes (B10K) Project - Family phase.</title>
        <authorList>
            <person name="Zhang G."/>
        </authorList>
    </citation>
    <scope>NUCLEOTIDE SEQUENCE [LARGE SCALE GENOMIC DNA]</scope>
    <source>
        <strain evidence="19">B10K-DU-001-34</strain>
        <tissue evidence="19">Muscle</tissue>
    </source>
</reference>
<evidence type="ECO:0000256" key="4">
    <source>
        <dbReference type="ARBA" id="ARBA00022490"/>
    </source>
</evidence>
<accession>A0A7K9JSG0</accession>
<keyword evidence="20" id="KW-1185">Reference proteome</keyword>
<evidence type="ECO:0000256" key="16">
    <source>
        <dbReference type="ARBA" id="ARBA00041960"/>
    </source>
</evidence>
<evidence type="ECO:0000256" key="17">
    <source>
        <dbReference type="SAM" id="Coils"/>
    </source>
</evidence>
<dbReference type="Proteomes" id="UP000523279">
    <property type="component" value="Unassembled WGS sequence"/>
</dbReference>
<evidence type="ECO:0000256" key="2">
    <source>
        <dbReference type="ARBA" id="ARBA00004572"/>
    </source>
</evidence>
<evidence type="ECO:0000256" key="10">
    <source>
        <dbReference type="ARBA" id="ARBA00023136"/>
    </source>
</evidence>
<feature type="coiled-coil region" evidence="17">
    <location>
        <begin position="35"/>
        <end position="62"/>
    </location>
</feature>
<evidence type="ECO:0000256" key="13">
    <source>
        <dbReference type="ARBA" id="ARBA00038360"/>
    </source>
</evidence>
<keyword evidence="4" id="KW-0963">Cytoplasm</keyword>
<dbReference type="PANTHER" id="PTHR16056:SF18">
    <property type="entry name" value="REGULATOR OF MICROTUBULE DYNAMICS PROTEIN 3"/>
    <property type="match status" value="1"/>
</dbReference>
<evidence type="ECO:0000256" key="15">
    <source>
        <dbReference type="ARBA" id="ARBA00041608"/>
    </source>
</evidence>
<dbReference type="GO" id="GO:0005741">
    <property type="term" value="C:mitochondrial outer membrane"/>
    <property type="evidence" value="ECO:0007669"/>
    <property type="project" value="UniProtKB-SubCell"/>
</dbReference>
<keyword evidence="5" id="KW-0812">Transmembrane</keyword>
<keyword evidence="10" id="KW-0472">Membrane</keyword>
<comment type="caution">
    <text evidence="19">The sequence shown here is derived from an EMBL/GenBank/DDBJ whole genome shotgun (WGS) entry which is preliminary data.</text>
</comment>
<dbReference type="Pfam" id="PF21033">
    <property type="entry name" value="RMD1-3"/>
    <property type="match status" value="1"/>
</dbReference>
<dbReference type="PANTHER" id="PTHR16056">
    <property type="entry name" value="REGULATOR OF MICROTUBULE DYNAMICS PROTEIN"/>
    <property type="match status" value="1"/>
</dbReference>
<protein>
    <recommendedName>
        <fullName evidence="14">Regulator of microtubule dynamics protein 3</fullName>
    </recommendedName>
    <alternativeName>
        <fullName evidence="15">Protein FAM82A2</fullName>
    </alternativeName>
    <alternativeName>
        <fullName evidence="16">Protein FAM82C</fullName>
    </alternativeName>
</protein>
<evidence type="ECO:0000313" key="20">
    <source>
        <dbReference type="Proteomes" id="UP000523279"/>
    </source>
</evidence>
<keyword evidence="6" id="KW-1000">Mitochondrion outer membrane</keyword>
<dbReference type="GO" id="GO:0005634">
    <property type="term" value="C:nucleus"/>
    <property type="evidence" value="ECO:0007669"/>
    <property type="project" value="UniProtKB-SubCell"/>
</dbReference>
<comment type="subcellular location">
    <subcellularLocation>
        <location evidence="3">Cytoplasm</location>
        <location evidence="3">Cytoskeleton</location>
        <location evidence="3">Spindle pole</location>
    </subcellularLocation>
    <subcellularLocation>
        <location evidence="2">Mitochondrion outer membrane</location>
        <topology evidence="2">Single-pass membrane protein</topology>
    </subcellularLocation>
    <subcellularLocation>
        <location evidence="1">Nucleus</location>
    </subcellularLocation>
</comment>
<feature type="non-terminal residue" evidence="19">
    <location>
        <position position="404"/>
    </location>
</feature>
<dbReference type="InterPro" id="IPR049039">
    <property type="entry name" value="RMD1-3_a_helical_rpt"/>
</dbReference>
<feature type="region of interest" description="Disordered" evidence="18">
    <location>
        <begin position="384"/>
        <end position="404"/>
    </location>
</feature>
<keyword evidence="8 17" id="KW-0175">Coiled coil</keyword>
<feature type="non-terminal residue" evidence="19">
    <location>
        <position position="1"/>
    </location>
</feature>
<dbReference type="Gene3D" id="1.25.40.10">
    <property type="entry name" value="Tetratricopeptide repeat domain"/>
    <property type="match status" value="1"/>
</dbReference>
<comment type="similarity">
    <text evidence="13">Belongs to the RMDN family.</text>
</comment>
<keyword evidence="11" id="KW-0206">Cytoskeleton</keyword>
<evidence type="ECO:0000256" key="6">
    <source>
        <dbReference type="ARBA" id="ARBA00022787"/>
    </source>
</evidence>
<dbReference type="InterPro" id="IPR011990">
    <property type="entry name" value="TPR-like_helical_dom_sf"/>
</dbReference>
<feature type="compositionally biased region" description="Low complexity" evidence="18">
    <location>
        <begin position="92"/>
        <end position="104"/>
    </location>
</feature>
<dbReference type="GO" id="GO:0005876">
    <property type="term" value="C:spindle microtubule"/>
    <property type="evidence" value="ECO:0007669"/>
    <property type="project" value="TreeGrafter"/>
</dbReference>
<keyword evidence="9" id="KW-0496">Mitochondrion</keyword>
<dbReference type="SUPFAM" id="SSF48452">
    <property type="entry name" value="TPR-like"/>
    <property type="match status" value="1"/>
</dbReference>
<feature type="region of interest" description="Disordered" evidence="18">
    <location>
        <begin position="73"/>
        <end position="143"/>
    </location>
</feature>
<dbReference type="GO" id="GO:0097431">
    <property type="term" value="C:mitotic spindle pole"/>
    <property type="evidence" value="ECO:0007669"/>
    <property type="project" value="TreeGrafter"/>
</dbReference>
<dbReference type="GO" id="GO:0008017">
    <property type="term" value="F:microtubule binding"/>
    <property type="evidence" value="ECO:0007669"/>
    <property type="project" value="TreeGrafter"/>
</dbReference>
<gene>
    <name evidence="19" type="primary">Rmdn3</name>
    <name evidence="19" type="ORF">DICEXI_R01980</name>
</gene>
<evidence type="ECO:0000256" key="18">
    <source>
        <dbReference type="SAM" id="MobiDB-lite"/>
    </source>
</evidence>
<dbReference type="AlphaFoldDB" id="A0A7K9JSG0"/>
<evidence type="ECO:0000256" key="9">
    <source>
        <dbReference type="ARBA" id="ARBA00023128"/>
    </source>
</evidence>
<evidence type="ECO:0000256" key="11">
    <source>
        <dbReference type="ARBA" id="ARBA00023212"/>
    </source>
</evidence>
<evidence type="ECO:0000256" key="5">
    <source>
        <dbReference type="ARBA" id="ARBA00022692"/>
    </source>
</evidence>
<evidence type="ECO:0000256" key="7">
    <source>
        <dbReference type="ARBA" id="ARBA00022989"/>
    </source>
</evidence>
<organism evidence="19 20">
    <name type="scientific">Dicaeum eximium</name>
    <dbReference type="NCBI Taxonomy" id="667154"/>
    <lineage>
        <taxon>Eukaryota</taxon>
        <taxon>Metazoa</taxon>
        <taxon>Chordata</taxon>
        <taxon>Craniata</taxon>
        <taxon>Vertebrata</taxon>
        <taxon>Euteleostomi</taxon>
        <taxon>Archelosauria</taxon>
        <taxon>Archosauria</taxon>
        <taxon>Dinosauria</taxon>
        <taxon>Saurischia</taxon>
        <taxon>Theropoda</taxon>
        <taxon>Coelurosauria</taxon>
        <taxon>Aves</taxon>
        <taxon>Neognathae</taxon>
        <taxon>Neoaves</taxon>
        <taxon>Telluraves</taxon>
        <taxon>Australaves</taxon>
        <taxon>Passeriformes</taxon>
        <taxon>Passeroidea</taxon>
        <taxon>Dicaeidae</taxon>
        <taxon>Dicaeum</taxon>
    </lineage>
</organism>
<evidence type="ECO:0000256" key="3">
    <source>
        <dbReference type="ARBA" id="ARBA00004647"/>
    </source>
</evidence>
<evidence type="ECO:0000256" key="8">
    <source>
        <dbReference type="ARBA" id="ARBA00023054"/>
    </source>
</evidence>
<sequence length="404" mass="45995">AQAVPGVLLRADAGDGAVPSPLLRQDEQLELLERLDFVVRNVTELRKEVEELRNSLQDLAVEIVGEVRTHLEETQRVTRRRKFPFPRDRSDSTGSSSIYFTSSSGNPNTDDGESEGGYTTANAESDYDRESERESEDEMSCDTVRTMRRHSLDLVPEDESPLVLDSSLEDGLGQLLEQADRLHSGDEQDRREGFQLLLNNKLVYAGQREFLWRLARAHCDMWELTEDADERRSYATGGKEELELALQKWDQSAECHQWFAILCGQVSEQESIPKRIQAGYIFKEHIDKAIALKPQDPQLYYLLGRWCYQVAHLGWLEKRTVSALFETPPTATVQDALQNFLRVEELSPGFSKAGRVYIAKCYRDLGNASAAVLWMDLASELPGNTKEDAESEKELEEMRSVWEE</sequence>
<name>A0A7K9JSG0_9PASE</name>
<evidence type="ECO:0000256" key="1">
    <source>
        <dbReference type="ARBA" id="ARBA00004123"/>
    </source>
</evidence>
<evidence type="ECO:0000256" key="14">
    <source>
        <dbReference type="ARBA" id="ARBA00039962"/>
    </source>
</evidence>
<proteinExistence type="inferred from homology"/>